<accession>A0A2P2PCG7</accession>
<dbReference type="AlphaFoldDB" id="A0A2P2PCG7"/>
<name>A0A2P2PCG7_RHIMU</name>
<proteinExistence type="predicted"/>
<dbReference type="EMBL" id="GGEC01071946">
    <property type="protein sequence ID" value="MBX52430.1"/>
    <property type="molecule type" value="Transcribed_RNA"/>
</dbReference>
<sequence length="25" mass="3191">MHIDVFFGHIWMYPPFDVMMRMKNF</sequence>
<protein>
    <submittedName>
        <fullName evidence="1">Uncharacterized protein</fullName>
    </submittedName>
</protein>
<evidence type="ECO:0000313" key="1">
    <source>
        <dbReference type="EMBL" id="MBX52430.1"/>
    </source>
</evidence>
<organism evidence="1">
    <name type="scientific">Rhizophora mucronata</name>
    <name type="common">Asiatic mangrove</name>
    <dbReference type="NCBI Taxonomy" id="61149"/>
    <lineage>
        <taxon>Eukaryota</taxon>
        <taxon>Viridiplantae</taxon>
        <taxon>Streptophyta</taxon>
        <taxon>Embryophyta</taxon>
        <taxon>Tracheophyta</taxon>
        <taxon>Spermatophyta</taxon>
        <taxon>Magnoliopsida</taxon>
        <taxon>eudicotyledons</taxon>
        <taxon>Gunneridae</taxon>
        <taxon>Pentapetalae</taxon>
        <taxon>rosids</taxon>
        <taxon>fabids</taxon>
        <taxon>Malpighiales</taxon>
        <taxon>Rhizophoraceae</taxon>
        <taxon>Rhizophora</taxon>
    </lineage>
</organism>
<reference evidence="1" key="1">
    <citation type="submission" date="2018-02" db="EMBL/GenBank/DDBJ databases">
        <title>Rhizophora mucronata_Transcriptome.</title>
        <authorList>
            <person name="Meera S.P."/>
            <person name="Sreeshan A."/>
            <person name="Augustine A."/>
        </authorList>
    </citation>
    <scope>NUCLEOTIDE SEQUENCE</scope>
    <source>
        <tissue evidence="1">Leaf</tissue>
    </source>
</reference>